<dbReference type="PANTHER" id="PTHR43563:SF14">
    <property type="entry name" value="AMINE OXIDASE"/>
    <property type="match status" value="1"/>
</dbReference>
<dbReference type="Proteomes" id="UP000588806">
    <property type="component" value="Unassembled WGS sequence"/>
</dbReference>
<dbReference type="RefSeq" id="WP_171702525.1">
    <property type="nucleotide sequence ID" value="NZ_JABFHI010000004.1"/>
</dbReference>
<evidence type="ECO:0000259" key="2">
    <source>
        <dbReference type="Pfam" id="PF01593"/>
    </source>
</evidence>
<dbReference type="AlphaFoldDB" id="A0A7Y3XB78"/>
<sequence>MQKTGTVIVGAGLAGLYAAHLLEKRDVTDIVLLEARERLGGRIVSTSPDHPAFPAVEIAGFDLGPSWFWPGFQHQMAELVQTLGLQAFAQFEQGDMLIERSSSMAAQRVQGFVNSPPSMRLVGGMQALTQALYQSLENTSVMFGQPVQALHRAASDLEVHSQDAHGKRHTWHADQVLLAMPPRLAANMAFSPALPAELSSQWQNTPTWMAPHAKYVALFKTPFWRAQGLSGEARSLSGPLGEIHDASMPDGKAALFGFFNTPAATRQRMGNDVLVQECRAQLSRLFGPQAAHPDVDIIKDWAYEPYTTTQDDRHGSSGQHPTAPAIKAQDGVWSGCLIGIGSEWGQQFPGYLAGAIEAASAGVDAILES</sequence>
<dbReference type="Pfam" id="PF01593">
    <property type="entry name" value="Amino_oxidase"/>
    <property type="match status" value="1"/>
</dbReference>
<reference evidence="3 4" key="1">
    <citation type="submission" date="2020-05" db="EMBL/GenBank/DDBJ databases">
        <authorList>
            <person name="Ruan W."/>
            <person name="Jeon C.O."/>
            <person name="Chun B.H."/>
        </authorList>
    </citation>
    <scope>NUCLEOTIDE SEQUENCE [LARGE SCALE GENOMIC DNA]</scope>
    <source>
        <strain evidence="3 4">TBZ9</strain>
    </source>
</reference>
<feature type="domain" description="Amine oxidase" evidence="2">
    <location>
        <begin position="118"/>
        <end position="366"/>
    </location>
</feature>
<organism evidence="3 4">
    <name type="scientific">Vreelandella azerica</name>
    <dbReference type="NCBI Taxonomy" id="2732867"/>
    <lineage>
        <taxon>Bacteria</taxon>
        <taxon>Pseudomonadati</taxon>
        <taxon>Pseudomonadota</taxon>
        <taxon>Gammaproteobacteria</taxon>
        <taxon>Oceanospirillales</taxon>
        <taxon>Halomonadaceae</taxon>
        <taxon>Vreelandella</taxon>
    </lineage>
</organism>
<accession>A0A7Y3XB78</accession>
<gene>
    <name evidence="3" type="ORF">HLB35_10310</name>
</gene>
<dbReference type="EMBL" id="JABFHI010000004">
    <property type="protein sequence ID" value="NOG32053.1"/>
    <property type="molecule type" value="Genomic_DNA"/>
</dbReference>
<dbReference type="SUPFAM" id="SSF54373">
    <property type="entry name" value="FAD-linked reductases, C-terminal domain"/>
    <property type="match status" value="1"/>
</dbReference>
<keyword evidence="4" id="KW-1185">Reference proteome</keyword>
<dbReference type="SUPFAM" id="SSF51905">
    <property type="entry name" value="FAD/NAD(P)-binding domain"/>
    <property type="match status" value="1"/>
</dbReference>
<dbReference type="Gene3D" id="3.50.50.60">
    <property type="entry name" value="FAD/NAD(P)-binding domain"/>
    <property type="match status" value="2"/>
</dbReference>
<evidence type="ECO:0000313" key="4">
    <source>
        <dbReference type="Proteomes" id="UP000588806"/>
    </source>
</evidence>
<dbReference type="InterPro" id="IPR002937">
    <property type="entry name" value="Amino_oxidase"/>
</dbReference>
<dbReference type="PANTHER" id="PTHR43563">
    <property type="entry name" value="AMINE OXIDASE"/>
    <property type="match status" value="1"/>
</dbReference>
<evidence type="ECO:0000256" key="1">
    <source>
        <dbReference type="ARBA" id="ARBA00005995"/>
    </source>
</evidence>
<protein>
    <submittedName>
        <fullName evidence="3">NAD(P)-binding protein</fullName>
    </submittedName>
</protein>
<dbReference type="GO" id="GO:0016491">
    <property type="term" value="F:oxidoreductase activity"/>
    <property type="evidence" value="ECO:0007669"/>
    <property type="project" value="InterPro"/>
</dbReference>
<dbReference type="InterPro" id="IPR036188">
    <property type="entry name" value="FAD/NAD-bd_sf"/>
</dbReference>
<comment type="similarity">
    <text evidence="1">Belongs to the flavin monoamine oxidase family.</text>
</comment>
<reference evidence="3 4" key="2">
    <citation type="submission" date="2020-06" db="EMBL/GenBank/DDBJ databases">
        <title>Halomonas songnenensis sp. nov., a moderately halophilic bacterium isolated from saline and alkaline soils.</title>
        <authorList>
            <person name="Jiang J."/>
            <person name="Pan Y."/>
        </authorList>
    </citation>
    <scope>NUCLEOTIDE SEQUENCE [LARGE SCALE GENOMIC DNA]</scope>
    <source>
        <strain evidence="3 4">TBZ9</strain>
    </source>
</reference>
<dbReference type="Gene3D" id="3.90.660.10">
    <property type="match status" value="1"/>
</dbReference>
<name>A0A7Y3XB78_9GAMM</name>
<evidence type="ECO:0000313" key="3">
    <source>
        <dbReference type="EMBL" id="NOG32053.1"/>
    </source>
</evidence>
<dbReference type="InterPro" id="IPR050703">
    <property type="entry name" value="Flavin_MAO"/>
</dbReference>
<dbReference type="Pfam" id="PF13450">
    <property type="entry name" value="NAD_binding_8"/>
    <property type="match status" value="1"/>
</dbReference>
<comment type="caution">
    <text evidence="3">The sequence shown here is derived from an EMBL/GenBank/DDBJ whole genome shotgun (WGS) entry which is preliminary data.</text>
</comment>
<proteinExistence type="inferred from homology"/>